<proteinExistence type="predicted"/>
<evidence type="ECO:0000256" key="2">
    <source>
        <dbReference type="SAM" id="SignalP"/>
    </source>
</evidence>
<dbReference type="EMBL" id="BMHP01000010">
    <property type="protein sequence ID" value="GGD98691.1"/>
    <property type="molecule type" value="Genomic_DNA"/>
</dbReference>
<evidence type="ECO:0000313" key="4">
    <source>
        <dbReference type="Proteomes" id="UP000612456"/>
    </source>
</evidence>
<organism evidence="3 4">
    <name type="scientific">Paenibacillus nasutitermitis</name>
    <dbReference type="NCBI Taxonomy" id="1652958"/>
    <lineage>
        <taxon>Bacteria</taxon>
        <taxon>Bacillati</taxon>
        <taxon>Bacillota</taxon>
        <taxon>Bacilli</taxon>
        <taxon>Bacillales</taxon>
        <taxon>Paenibacillaceae</taxon>
        <taxon>Paenibacillus</taxon>
    </lineage>
</organism>
<feature type="chain" id="PRO_5038357826" description="VCBS repeat-containing protein" evidence="2">
    <location>
        <begin position="25"/>
        <end position="807"/>
    </location>
</feature>
<dbReference type="InterPro" id="IPR013517">
    <property type="entry name" value="FG-GAP"/>
</dbReference>
<protein>
    <recommendedName>
        <fullName evidence="5">VCBS repeat-containing protein</fullName>
    </recommendedName>
</protein>
<comment type="caution">
    <text evidence="3">The sequence shown here is derived from an EMBL/GenBank/DDBJ whole genome shotgun (WGS) entry which is preliminary data.</text>
</comment>
<dbReference type="SUPFAM" id="SSF69318">
    <property type="entry name" value="Integrin alpha N-terminal domain"/>
    <property type="match status" value="1"/>
</dbReference>
<reference evidence="3" key="2">
    <citation type="submission" date="2020-09" db="EMBL/GenBank/DDBJ databases">
        <authorList>
            <person name="Sun Q."/>
            <person name="Zhou Y."/>
        </authorList>
    </citation>
    <scope>NUCLEOTIDE SEQUENCE</scope>
    <source>
        <strain evidence="3">CGMCC 1.15178</strain>
    </source>
</reference>
<dbReference type="AlphaFoldDB" id="A0A916ZHR2"/>
<dbReference type="Proteomes" id="UP000612456">
    <property type="component" value="Unassembled WGS sequence"/>
</dbReference>
<evidence type="ECO:0000313" key="3">
    <source>
        <dbReference type="EMBL" id="GGD98691.1"/>
    </source>
</evidence>
<feature type="signal peptide" evidence="2">
    <location>
        <begin position="1"/>
        <end position="24"/>
    </location>
</feature>
<sequence>MKKILVYAGSIVAASLLAAGAGQAKASAATDVGMWYATWYSKVPAVNNDWLTNFGGSSLKQFVGDVNGDGKDDAITFNSGGTWNAALANGTSFGTPSQWVTGHGAGSDQQFLADVNGDGKADAIVYFNSTGSLYVALSSGSGFGSYTQWKSGFGTNATKLMFADVNGDAKQDALAFFSATGTWQVALSSGTTFGTTQTWATGFGTNSTNQFAADTNKDGKADAIYFTGSNGNWYKANSSGTSFGASAAWTAGHGVGSSMQYVYDGNADGYAEPHLYFNHDLNADGKIGDIIGREYDRSLKAIAADDIRMNSGFGYQATSLMQGNVTGDLYGWKANIAFYAGIGGGTWKVERYRQLDTVSTDTWLGFPGKPALNYRPLTLGSYQTYDSGDAAVIDEHLATIADAKVDWLLLDETNGLNNVSGAILNRAKRLAERIKLWNDDPAKRDVRYAFAIGRVQWTNDPLTIEQEAGQVWEEFANHAAIGGANYYYQLNGKPILVIYANTNVQTAWKNYTGDKTNTNHFTIRFASSALAGEYGWQLPQSGTVDHDEVMVVMPGWNNHVAGYTPVLRNKGTFYIQSSWNKVLQRAVKPKIVVINSFNEFAEDTGIQIADTSGLTGTSEKWTDSSGAINNAMYWNMTKNFINQLKNPASTYSAAAGFGSTQGAGGWSYQEWSYSGTTRTVNPMTWDAANSRWKGTTAYSLIGSNWQHPDINKESVRVFTAPASGTVTITGTIAKQTAQGDGVKVKIRKNDQDFWPAGGGYITITDTTGYNVFVTSAVNANDQFQFIVNSNGTIDYDGTNWNPTITYN</sequence>
<dbReference type="Gene3D" id="3.20.20.80">
    <property type="entry name" value="Glycosidases"/>
    <property type="match status" value="2"/>
</dbReference>
<keyword evidence="1 2" id="KW-0732">Signal</keyword>
<gene>
    <name evidence="3" type="ORF">GCM10010911_66900</name>
</gene>
<evidence type="ECO:0008006" key="5">
    <source>
        <dbReference type="Google" id="ProtNLM"/>
    </source>
</evidence>
<keyword evidence="4" id="KW-1185">Reference proteome</keyword>
<dbReference type="RefSeq" id="WP_188999709.1">
    <property type="nucleotide sequence ID" value="NZ_BMHP01000010.1"/>
</dbReference>
<accession>A0A916ZHR2</accession>
<reference evidence="3" key="1">
    <citation type="journal article" date="2014" name="Int. J. Syst. Evol. Microbiol.">
        <title>Complete genome sequence of Corynebacterium casei LMG S-19264T (=DSM 44701T), isolated from a smear-ripened cheese.</title>
        <authorList>
            <consortium name="US DOE Joint Genome Institute (JGI-PGF)"/>
            <person name="Walter F."/>
            <person name="Albersmeier A."/>
            <person name="Kalinowski J."/>
            <person name="Ruckert C."/>
        </authorList>
    </citation>
    <scope>NUCLEOTIDE SEQUENCE</scope>
    <source>
        <strain evidence="3">CGMCC 1.15178</strain>
    </source>
</reference>
<name>A0A916ZHR2_9BACL</name>
<dbReference type="Pfam" id="PF13517">
    <property type="entry name" value="FG-GAP_3"/>
    <property type="match status" value="1"/>
</dbReference>
<dbReference type="InterPro" id="IPR028994">
    <property type="entry name" value="Integrin_alpha_N"/>
</dbReference>
<evidence type="ECO:0000256" key="1">
    <source>
        <dbReference type="ARBA" id="ARBA00022729"/>
    </source>
</evidence>